<comment type="caution">
    <text evidence="1">The sequence shown here is derived from an EMBL/GenBank/DDBJ whole genome shotgun (WGS) entry which is preliminary data.</text>
</comment>
<protein>
    <submittedName>
        <fullName evidence="1">Uncharacterized protein</fullName>
    </submittedName>
</protein>
<gene>
    <name evidence="1" type="ORF">RHMOL_Rhmol01G0228600</name>
</gene>
<keyword evidence="2" id="KW-1185">Reference proteome</keyword>
<proteinExistence type="predicted"/>
<evidence type="ECO:0000313" key="2">
    <source>
        <dbReference type="Proteomes" id="UP001062846"/>
    </source>
</evidence>
<accession>A0ACC0Q699</accession>
<dbReference type="EMBL" id="CM046388">
    <property type="protein sequence ID" value="KAI8572799.1"/>
    <property type="molecule type" value="Genomic_DNA"/>
</dbReference>
<organism evidence="1 2">
    <name type="scientific">Rhododendron molle</name>
    <name type="common">Chinese azalea</name>
    <name type="synonym">Azalea mollis</name>
    <dbReference type="NCBI Taxonomy" id="49168"/>
    <lineage>
        <taxon>Eukaryota</taxon>
        <taxon>Viridiplantae</taxon>
        <taxon>Streptophyta</taxon>
        <taxon>Embryophyta</taxon>
        <taxon>Tracheophyta</taxon>
        <taxon>Spermatophyta</taxon>
        <taxon>Magnoliopsida</taxon>
        <taxon>eudicotyledons</taxon>
        <taxon>Gunneridae</taxon>
        <taxon>Pentapetalae</taxon>
        <taxon>asterids</taxon>
        <taxon>Ericales</taxon>
        <taxon>Ericaceae</taxon>
        <taxon>Ericoideae</taxon>
        <taxon>Rhodoreae</taxon>
        <taxon>Rhododendron</taxon>
    </lineage>
</organism>
<dbReference type="Proteomes" id="UP001062846">
    <property type="component" value="Chromosome 1"/>
</dbReference>
<sequence>MAESGGGSGVSSSTGGDGGHATEGGDGGDWRAPVDQGSTLVTTGLGGPQIGRLDPRSSVEGLVIAGMGSTGASGSGSGGSSDGDGQMGQLPRDPTSGKAPMVKEEAPRAAHVELVEFIPPMGLSDHEPIMSSDLAEFVGMASLARLMRESPEVVEAVMAAREERLKEITLHNEEERLRREEDIRAREAEPTERAQEEGPWTYKVAVTLADSIRRMPRHRFVVETYIPPEPYVVIPSGAKSYLPSRSEYDAEQVLRDPDQHLSRTWAQVPIEWAREVARLMLAMEKEFNKIASGTPLQLHYPPAAPAPAIQPQGQASAQHGVEIRDEP</sequence>
<name>A0ACC0Q699_RHOML</name>
<reference evidence="1" key="1">
    <citation type="submission" date="2022-02" db="EMBL/GenBank/DDBJ databases">
        <title>Plant Genome Project.</title>
        <authorList>
            <person name="Zhang R.-G."/>
        </authorList>
    </citation>
    <scope>NUCLEOTIDE SEQUENCE</scope>
    <source>
        <strain evidence="1">AT1</strain>
    </source>
</reference>
<evidence type="ECO:0000313" key="1">
    <source>
        <dbReference type="EMBL" id="KAI8572799.1"/>
    </source>
</evidence>